<feature type="domain" description="Radical SAM core" evidence="6">
    <location>
        <begin position="41"/>
        <end position="276"/>
    </location>
</feature>
<dbReference type="SMART" id="SM00729">
    <property type="entry name" value="Elp3"/>
    <property type="match status" value="1"/>
</dbReference>
<dbReference type="EMBL" id="JAUSYA010000001">
    <property type="protein sequence ID" value="MDQ0688225.1"/>
    <property type="molecule type" value="Genomic_DNA"/>
</dbReference>
<organism evidence="7 8">
    <name type="scientific">Streptomyces achromogenes</name>
    <dbReference type="NCBI Taxonomy" id="67255"/>
    <lineage>
        <taxon>Bacteria</taxon>
        <taxon>Bacillati</taxon>
        <taxon>Actinomycetota</taxon>
        <taxon>Actinomycetes</taxon>
        <taxon>Kitasatosporales</taxon>
        <taxon>Streptomycetaceae</taxon>
        <taxon>Streptomyces</taxon>
    </lineage>
</organism>
<dbReference type="PANTHER" id="PTHR13932">
    <property type="entry name" value="COPROPORPHYRINIGEN III OXIDASE"/>
    <property type="match status" value="1"/>
</dbReference>
<dbReference type="InterPro" id="IPR013785">
    <property type="entry name" value="Aldolase_TIM"/>
</dbReference>
<evidence type="ECO:0000313" key="8">
    <source>
        <dbReference type="Proteomes" id="UP001243364"/>
    </source>
</evidence>
<dbReference type="RefSeq" id="WP_307048674.1">
    <property type="nucleotide sequence ID" value="NZ_JAUSYA010000001.1"/>
</dbReference>
<gene>
    <name evidence="7" type="ORF">QFZ56_007188</name>
</gene>
<keyword evidence="3" id="KW-0479">Metal-binding</keyword>
<proteinExistence type="predicted"/>
<dbReference type="SFLD" id="SFLDS00029">
    <property type="entry name" value="Radical_SAM"/>
    <property type="match status" value="1"/>
</dbReference>
<dbReference type="InterPro" id="IPR034505">
    <property type="entry name" value="Coproporphyrinogen-III_oxidase"/>
</dbReference>
<dbReference type="InterPro" id="IPR006638">
    <property type="entry name" value="Elp3/MiaA/NifB-like_rSAM"/>
</dbReference>
<dbReference type="Proteomes" id="UP001243364">
    <property type="component" value="Unassembled WGS sequence"/>
</dbReference>
<dbReference type="InterPro" id="IPR007197">
    <property type="entry name" value="rSAM"/>
</dbReference>
<dbReference type="InterPro" id="IPR058240">
    <property type="entry name" value="rSAM_sf"/>
</dbReference>
<name>A0ABU0QC25_STRAH</name>
<dbReference type="PANTHER" id="PTHR13932:SF5">
    <property type="entry name" value="RADICAL S-ADENOSYL METHIONINE DOMAIN-CONTAINING PROTEIN 1, MITOCHONDRIAL"/>
    <property type="match status" value="1"/>
</dbReference>
<evidence type="ECO:0000256" key="1">
    <source>
        <dbReference type="ARBA" id="ARBA00017228"/>
    </source>
</evidence>
<dbReference type="NCBIfam" id="NF006067">
    <property type="entry name" value="PRK08208.1"/>
    <property type="match status" value="1"/>
</dbReference>
<comment type="caution">
    <text evidence="7">The sequence shown here is derived from an EMBL/GenBank/DDBJ whole genome shotgun (WGS) entry which is preliminary data.</text>
</comment>
<evidence type="ECO:0000256" key="5">
    <source>
        <dbReference type="ARBA" id="ARBA00023014"/>
    </source>
</evidence>
<sequence length="452" mass="49647">MTTAEPVTRTSPYQHYVYAYPHKTAYRPLPDRPLLAELWASEPKDALSLYLHIPFCEVRCGFCNLFTRIGAPDGLTGAYLDALERQATAVRDALGEGARFATAAFGGGTPTFLTAAELERLCDIAEHRMGADLRAVPLSVEASPATATADRLAVLADRGATRLSLGVQSFVDAEARAAVRPQRRADVEAALGRVREARIPVLNIDLIYGIDGQTEQSWLHSLDAALTWRPEELYLYPLYVRPLTGLGRRHPAPGPRTGGDPAWDERRLTLYRAGRDHLLARGYTQHSMRMFRRADAPPQGADDYACQTDGMIGLGCGARSYTSGLHYSFDYAVDMHQIRGIIDDYVAGDAAGFARAQVGYPMSPAEARRRHLLQSLLQADGLRPDDYRDRFGSAPADDFGPELERFADRGWLTDADPTALRLTPEGLAHSDAVGPELFSPAVRTAMAAYERK</sequence>
<evidence type="ECO:0000256" key="4">
    <source>
        <dbReference type="ARBA" id="ARBA00023004"/>
    </source>
</evidence>
<evidence type="ECO:0000256" key="3">
    <source>
        <dbReference type="ARBA" id="ARBA00022723"/>
    </source>
</evidence>
<keyword evidence="2" id="KW-0949">S-adenosyl-L-methionine</keyword>
<accession>A0ABU0QC25</accession>
<dbReference type="SFLD" id="SFLDG01065">
    <property type="entry name" value="anaerobic_coproporphyrinogen-I"/>
    <property type="match status" value="1"/>
</dbReference>
<evidence type="ECO:0000259" key="6">
    <source>
        <dbReference type="PROSITE" id="PS51918"/>
    </source>
</evidence>
<evidence type="ECO:0000313" key="7">
    <source>
        <dbReference type="EMBL" id="MDQ0688225.1"/>
    </source>
</evidence>
<dbReference type="Pfam" id="PF04055">
    <property type="entry name" value="Radical_SAM"/>
    <property type="match status" value="1"/>
</dbReference>
<keyword evidence="4" id="KW-0408">Iron</keyword>
<protein>
    <recommendedName>
        <fullName evidence="1">Heme chaperone HemW</fullName>
    </recommendedName>
</protein>
<keyword evidence="8" id="KW-1185">Reference proteome</keyword>
<dbReference type="PROSITE" id="PS51918">
    <property type="entry name" value="RADICAL_SAM"/>
    <property type="match status" value="1"/>
</dbReference>
<keyword evidence="5" id="KW-0411">Iron-sulfur</keyword>
<evidence type="ECO:0000256" key="2">
    <source>
        <dbReference type="ARBA" id="ARBA00022691"/>
    </source>
</evidence>
<dbReference type="Pfam" id="PF06969">
    <property type="entry name" value="HemN_C"/>
    <property type="match status" value="1"/>
</dbReference>
<dbReference type="Gene3D" id="3.20.20.70">
    <property type="entry name" value="Aldolase class I"/>
    <property type="match status" value="1"/>
</dbReference>
<keyword evidence="7" id="KW-0560">Oxidoreductase</keyword>
<dbReference type="SUPFAM" id="SSF102114">
    <property type="entry name" value="Radical SAM enzymes"/>
    <property type="match status" value="1"/>
</dbReference>
<reference evidence="7 8" key="1">
    <citation type="submission" date="2023-07" db="EMBL/GenBank/DDBJ databases">
        <title>Comparative genomics of wheat-associated soil bacteria to identify genetic determinants of phenazine resistance.</title>
        <authorList>
            <person name="Mouncey N."/>
        </authorList>
    </citation>
    <scope>NUCLEOTIDE SEQUENCE [LARGE SCALE GENOMIC DNA]</scope>
    <source>
        <strain evidence="7 8">W4I19-2</strain>
    </source>
</reference>
<dbReference type="GO" id="GO:0051989">
    <property type="term" value="F:coproporphyrinogen dehydrogenase activity"/>
    <property type="evidence" value="ECO:0007669"/>
    <property type="project" value="UniProtKB-EC"/>
</dbReference>
<dbReference type="InterPro" id="IPR010723">
    <property type="entry name" value="HemN_C"/>
</dbReference>